<keyword evidence="2" id="KW-1185">Reference proteome</keyword>
<protein>
    <submittedName>
        <fullName evidence="1">Uncharacterized protein</fullName>
    </submittedName>
</protein>
<accession>A0A9Q3F3T6</accession>
<organism evidence="1 2">
    <name type="scientific">Austropuccinia psidii MF-1</name>
    <dbReference type="NCBI Taxonomy" id="1389203"/>
    <lineage>
        <taxon>Eukaryota</taxon>
        <taxon>Fungi</taxon>
        <taxon>Dikarya</taxon>
        <taxon>Basidiomycota</taxon>
        <taxon>Pucciniomycotina</taxon>
        <taxon>Pucciniomycetes</taxon>
        <taxon>Pucciniales</taxon>
        <taxon>Sphaerophragmiaceae</taxon>
        <taxon>Austropuccinia</taxon>
    </lineage>
</organism>
<gene>
    <name evidence="1" type="ORF">O181_069910</name>
</gene>
<dbReference type="Proteomes" id="UP000765509">
    <property type="component" value="Unassembled WGS sequence"/>
</dbReference>
<reference evidence="1" key="1">
    <citation type="submission" date="2021-03" db="EMBL/GenBank/DDBJ databases">
        <title>Draft genome sequence of rust myrtle Austropuccinia psidii MF-1, a brazilian biotype.</title>
        <authorList>
            <person name="Quecine M.C."/>
            <person name="Pachon D.M.R."/>
            <person name="Bonatelli M.L."/>
            <person name="Correr F.H."/>
            <person name="Franceschini L.M."/>
            <person name="Leite T.F."/>
            <person name="Margarido G.R.A."/>
            <person name="Almeida C.A."/>
            <person name="Ferrarezi J.A."/>
            <person name="Labate C.A."/>
        </authorList>
    </citation>
    <scope>NUCLEOTIDE SEQUENCE</scope>
    <source>
        <strain evidence="1">MF-1</strain>
    </source>
</reference>
<dbReference type="EMBL" id="AVOT02035793">
    <property type="protein sequence ID" value="MBW0530195.1"/>
    <property type="molecule type" value="Genomic_DNA"/>
</dbReference>
<proteinExistence type="predicted"/>
<name>A0A9Q3F3T6_9BASI</name>
<evidence type="ECO:0000313" key="2">
    <source>
        <dbReference type="Proteomes" id="UP000765509"/>
    </source>
</evidence>
<dbReference type="AlphaFoldDB" id="A0A9Q3F3T6"/>
<comment type="caution">
    <text evidence="1">The sequence shown here is derived from an EMBL/GenBank/DDBJ whole genome shotgun (WGS) entry which is preliminary data.</text>
</comment>
<sequence>MSWFVALVQDANALQANPYACAGCNNAKSSLRLCRLPMLHMPILTPVQVPDNSNANPYACAGSPQFTRESLRL</sequence>
<evidence type="ECO:0000313" key="1">
    <source>
        <dbReference type="EMBL" id="MBW0530195.1"/>
    </source>
</evidence>